<evidence type="ECO:0000313" key="3">
    <source>
        <dbReference type="EMBL" id="KAA6302209.1"/>
    </source>
</evidence>
<gene>
    <name evidence="3" type="ORF">EZS26_001569</name>
</gene>
<feature type="signal peptide" evidence="1">
    <location>
        <begin position="1"/>
        <end position="21"/>
    </location>
</feature>
<evidence type="ECO:0000313" key="4">
    <source>
        <dbReference type="Proteomes" id="UP000324575"/>
    </source>
</evidence>
<dbReference type="InterPro" id="IPR024278">
    <property type="entry name" value="DUF3823_N"/>
</dbReference>
<accession>A0A5M8P1A2</accession>
<comment type="caution">
    <text evidence="3">The sequence shown here is derived from an EMBL/GenBank/DDBJ whole genome shotgun (WGS) entry which is preliminary data.</text>
</comment>
<name>A0A5M8P1A2_9BACT</name>
<dbReference type="PROSITE" id="PS51257">
    <property type="entry name" value="PROKAR_LIPOPROTEIN"/>
    <property type="match status" value="1"/>
</dbReference>
<feature type="domain" description="DUF3823" evidence="2">
    <location>
        <begin position="34"/>
        <end position="128"/>
    </location>
</feature>
<feature type="chain" id="PRO_5024343583" description="DUF3823 domain-containing protein" evidence="1">
    <location>
        <begin position="22"/>
        <end position="276"/>
    </location>
</feature>
<reference evidence="3 4" key="1">
    <citation type="submission" date="2019-03" db="EMBL/GenBank/DDBJ databases">
        <title>Single cell metagenomics reveals metabolic interactions within the superorganism composed of flagellate Streblomastix strix and complex community of Bacteroidetes bacteria on its surface.</title>
        <authorList>
            <person name="Treitli S.C."/>
            <person name="Kolisko M."/>
            <person name="Husnik F."/>
            <person name="Keeling P."/>
            <person name="Hampl V."/>
        </authorList>
    </citation>
    <scope>NUCLEOTIDE SEQUENCE [LARGE SCALE GENOMIC DNA]</scope>
    <source>
        <strain evidence="3">St1</strain>
    </source>
</reference>
<dbReference type="Proteomes" id="UP000324575">
    <property type="component" value="Unassembled WGS sequence"/>
</dbReference>
<evidence type="ECO:0000259" key="2">
    <source>
        <dbReference type="Pfam" id="PF12866"/>
    </source>
</evidence>
<sequence>MKKLGLVQYLSLAALMFGTMACEMDNLEAPAAAITGTLYDHNGLPLQIEQGKGAGSIRITELSWLNKEEVVTSQELNVKFDGSYRNDKLFAATYLIHPYKGAFYPLDSVEMKTIVLKNGATAQVDFNVTPYLEVEWASEPEIVTYAEGQHPDGKPAGKYFKAEATFKRVYKTVTNEAGEEVMLPHPSVKGGTLCVGNTHFVSANNRLGDYYSTDISVTNTQEGQTIRFIAKRDVEFSGQEYYLRIGFKSNDTDQKYNYTTVKHISLKTEENVETEE</sequence>
<dbReference type="Pfam" id="PF12866">
    <property type="entry name" value="DUF3823"/>
    <property type="match status" value="1"/>
</dbReference>
<evidence type="ECO:0000256" key="1">
    <source>
        <dbReference type="SAM" id="SignalP"/>
    </source>
</evidence>
<keyword evidence="1" id="KW-0732">Signal</keyword>
<dbReference type="EMBL" id="SNRX01000009">
    <property type="protein sequence ID" value="KAA6302209.1"/>
    <property type="molecule type" value="Genomic_DNA"/>
</dbReference>
<dbReference type="Gene3D" id="2.60.40.1120">
    <property type="entry name" value="Carboxypeptidase-like, regulatory domain"/>
    <property type="match status" value="1"/>
</dbReference>
<organism evidence="3 4">
    <name type="scientific">Candidatus Ordinivivax streblomastigis</name>
    <dbReference type="NCBI Taxonomy" id="2540710"/>
    <lineage>
        <taxon>Bacteria</taxon>
        <taxon>Pseudomonadati</taxon>
        <taxon>Bacteroidota</taxon>
        <taxon>Bacteroidia</taxon>
        <taxon>Bacteroidales</taxon>
        <taxon>Candidatus Ordinivivax</taxon>
    </lineage>
</organism>
<dbReference type="Gene3D" id="2.60.40.2060">
    <property type="match status" value="1"/>
</dbReference>
<protein>
    <recommendedName>
        <fullName evidence="2">DUF3823 domain-containing protein</fullName>
    </recommendedName>
</protein>
<dbReference type="AlphaFoldDB" id="A0A5M8P1A2"/>
<proteinExistence type="predicted"/>